<dbReference type="GO" id="GO:0005948">
    <property type="term" value="C:acetolactate synthase complex"/>
    <property type="evidence" value="ECO:0007669"/>
    <property type="project" value="TreeGrafter"/>
</dbReference>
<dbReference type="AlphaFoldDB" id="A0A261VKZ3"/>
<evidence type="ECO:0000313" key="7">
    <source>
        <dbReference type="EMBL" id="OZI74806.1"/>
    </source>
</evidence>
<dbReference type="Pfam" id="PF00205">
    <property type="entry name" value="TPP_enzyme_M"/>
    <property type="match status" value="1"/>
</dbReference>
<evidence type="ECO:0000256" key="2">
    <source>
        <dbReference type="ARBA" id="ARBA00023052"/>
    </source>
</evidence>
<dbReference type="InterPro" id="IPR029035">
    <property type="entry name" value="DHS-like_NAD/FAD-binding_dom"/>
</dbReference>
<dbReference type="CDD" id="cd07035">
    <property type="entry name" value="TPP_PYR_POX_like"/>
    <property type="match status" value="1"/>
</dbReference>
<accession>A0A261VKZ3</accession>
<proteinExistence type="inferred from homology"/>
<dbReference type="Gene3D" id="3.40.50.1220">
    <property type="entry name" value="TPP-binding domain"/>
    <property type="match status" value="1"/>
</dbReference>
<dbReference type="GO" id="GO:0009097">
    <property type="term" value="P:isoleucine biosynthetic process"/>
    <property type="evidence" value="ECO:0007669"/>
    <property type="project" value="TreeGrafter"/>
</dbReference>
<dbReference type="GO" id="GO:0009099">
    <property type="term" value="P:L-valine biosynthetic process"/>
    <property type="evidence" value="ECO:0007669"/>
    <property type="project" value="TreeGrafter"/>
</dbReference>
<dbReference type="GO" id="GO:0000287">
    <property type="term" value="F:magnesium ion binding"/>
    <property type="evidence" value="ECO:0007669"/>
    <property type="project" value="InterPro"/>
</dbReference>
<dbReference type="Proteomes" id="UP000216429">
    <property type="component" value="Unassembled WGS sequence"/>
</dbReference>
<gene>
    <name evidence="7" type="ORF">CAL22_10180</name>
</gene>
<feature type="domain" description="Thiamine pyrophosphate enzyme N-terminal TPP-binding" evidence="6">
    <location>
        <begin position="16"/>
        <end position="131"/>
    </location>
</feature>
<organism evidence="7 8">
    <name type="scientific">Bordetella genomosp. 12</name>
    <dbReference type="NCBI Taxonomy" id="463035"/>
    <lineage>
        <taxon>Bacteria</taxon>
        <taxon>Pseudomonadati</taxon>
        <taxon>Pseudomonadota</taxon>
        <taxon>Betaproteobacteria</taxon>
        <taxon>Burkholderiales</taxon>
        <taxon>Alcaligenaceae</taxon>
        <taxon>Bordetella</taxon>
    </lineage>
</organism>
<dbReference type="GO" id="GO:0050660">
    <property type="term" value="F:flavin adenine dinucleotide binding"/>
    <property type="evidence" value="ECO:0007669"/>
    <property type="project" value="TreeGrafter"/>
</dbReference>
<dbReference type="Gene3D" id="3.40.50.970">
    <property type="match status" value="2"/>
</dbReference>
<dbReference type="GO" id="GO:0003984">
    <property type="term" value="F:acetolactate synthase activity"/>
    <property type="evidence" value="ECO:0007669"/>
    <property type="project" value="TreeGrafter"/>
</dbReference>
<dbReference type="SUPFAM" id="SSF52467">
    <property type="entry name" value="DHS-like NAD/FAD-binding domain"/>
    <property type="match status" value="1"/>
</dbReference>
<dbReference type="SUPFAM" id="SSF52518">
    <property type="entry name" value="Thiamin diphosphate-binding fold (THDP-binding)"/>
    <property type="match status" value="2"/>
</dbReference>
<dbReference type="EMBL" id="NEVU01000002">
    <property type="protein sequence ID" value="OZI74806.1"/>
    <property type="molecule type" value="Genomic_DNA"/>
</dbReference>
<evidence type="ECO:0000259" key="5">
    <source>
        <dbReference type="Pfam" id="PF02775"/>
    </source>
</evidence>
<dbReference type="Pfam" id="PF02775">
    <property type="entry name" value="TPP_enzyme_C"/>
    <property type="match status" value="1"/>
</dbReference>
<dbReference type="PANTHER" id="PTHR18968">
    <property type="entry name" value="THIAMINE PYROPHOSPHATE ENZYMES"/>
    <property type="match status" value="1"/>
</dbReference>
<dbReference type="CDD" id="cd00568">
    <property type="entry name" value="TPP_enzymes"/>
    <property type="match status" value="1"/>
</dbReference>
<evidence type="ECO:0000259" key="6">
    <source>
        <dbReference type="Pfam" id="PF02776"/>
    </source>
</evidence>
<feature type="domain" description="Thiamine pyrophosphate enzyme TPP-binding" evidence="5">
    <location>
        <begin position="397"/>
        <end position="541"/>
    </location>
</feature>
<feature type="domain" description="Thiamine pyrophosphate enzyme central" evidence="4">
    <location>
        <begin position="201"/>
        <end position="338"/>
    </location>
</feature>
<reference evidence="8" key="1">
    <citation type="submission" date="2017-05" db="EMBL/GenBank/DDBJ databases">
        <title>Complete and WGS of Bordetella genogroups.</title>
        <authorList>
            <person name="Spilker T."/>
            <person name="Lipuma J."/>
        </authorList>
    </citation>
    <scope>NUCLEOTIDE SEQUENCE [LARGE SCALE GENOMIC DNA]</scope>
    <source>
        <strain evidence="8">AU6712</strain>
    </source>
</reference>
<comment type="caution">
    <text evidence="7">The sequence shown here is derived from an EMBL/GenBank/DDBJ whole genome shotgun (WGS) entry which is preliminary data.</text>
</comment>
<evidence type="ECO:0000313" key="8">
    <source>
        <dbReference type="Proteomes" id="UP000216429"/>
    </source>
</evidence>
<dbReference type="PANTHER" id="PTHR18968:SF120">
    <property type="entry name" value="ACETOLACTATE SYNTHASE LARGE SUBUNIT"/>
    <property type="match status" value="1"/>
</dbReference>
<sequence>MRAIPFAQPATMSQTSSHALLNVLAANGVDRVFLVPGESYLGILDALVDFPQIDTVTCRHEGGAGYMAVADGRLAGRPGVALVSRGPGMSNAAIAVHTAQQDAVPLIMIVGQVAKKDLRREAFQEIDYQKMFGSIAKWVFEPTEPGQLAEAAFKAVRLATTGTPGPVVLVIPEDIQQQETEQPEWQARGHAATLPDARTMDDLAHALQRAQRPLVIAGGTLEQGEGRAALLALAQAWALPVAVSFRRHDVFPNTHPQYVGELGLANPAAQIAAFEEADFILALGTRLGDIPTQGYAFPALPQPRQVLAHCYPDPHIVGLNHAADYGLVCSPEALAQALALRAGPAAPERQAWIARLRALHEARAAWPQRTPQDGVDFAAVVHSVARQAPADLAVCLDAGTFAAPVYRHFPFVYPQRLMSPIAGAMGYGVPSAIATALRGQRAVCMVGDGGLLMTGNEMILAVERRLPILFIVSNNGSYASIRIHQERHYPGRVSGTALNNPDFLALARAYGMPAQRITEAAQIDEAIARGLAAPGPVFIEVASSLGSVLP</sequence>
<dbReference type="InterPro" id="IPR045229">
    <property type="entry name" value="TPP_enz"/>
</dbReference>
<comment type="similarity">
    <text evidence="1 3">Belongs to the TPP enzyme family.</text>
</comment>
<protein>
    <submittedName>
        <fullName evidence="7">Pyruvate decarboxylase</fullName>
    </submittedName>
</protein>
<name>A0A261VKZ3_9BORD</name>
<evidence type="ECO:0000256" key="1">
    <source>
        <dbReference type="ARBA" id="ARBA00007812"/>
    </source>
</evidence>
<dbReference type="InterPro" id="IPR011766">
    <property type="entry name" value="TPP_enzyme_TPP-bd"/>
</dbReference>
<keyword evidence="2 3" id="KW-0786">Thiamine pyrophosphate</keyword>
<keyword evidence="7" id="KW-0670">Pyruvate</keyword>
<dbReference type="GO" id="GO:0030976">
    <property type="term" value="F:thiamine pyrophosphate binding"/>
    <property type="evidence" value="ECO:0007669"/>
    <property type="project" value="InterPro"/>
</dbReference>
<dbReference type="InterPro" id="IPR012001">
    <property type="entry name" value="Thiamin_PyroP_enz_TPP-bd_dom"/>
</dbReference>
<dbReference type="FunFam" id="3.40.50.970:FF:000007">
    <property type="entry name" value="Acetolactate synthase"/>
    <property type="match status" value="1"/>
</dbReference>
<dbReference type="InterPro" id="IPR029061">
    <property type="entry name" value="THDP-binding"/>
</dbReference>
<keyword evidence="8" id="KW-1185">Reference proteome</keyword>
<dbReference type="InterPro" id="IPR012000">
    <property type="entry name" value="Thiamin_PyroP_enz_cen_dom"/>
</dbReference>
<evidence type="ECO:0000259" key="4">
    <source>
        <dbReference type="Pfam" id="PF00205"/>
    </source>
</evidence>
<dbReference type="NCBIfam" id="NF006052">
    <property type="entry name" value="PRK08199.1"/>
    <property type="match status" value="1"/>
</dbReference>
<evidence type="ECO:0000256" key="3">
    <source>
        <dbReference type="RuleBase" id="RU362132"/>
    </source>
</evidence>
<dbReference type="Pfam" id="PF02776">
    <property type="entry name" value="TPP_enzyme_N"/>
    <property type="match status" value="1"/>
</dbReference>